<accession>A0ABR7DWI9</accession>
<organism evidence="1 2">
    <name type="scientific">Parabacteroides segnis</name>
    <dbReference type="NCBI Taxonomy" id="2763058"/>
    <lineage>
        <taxon>Bacteria</taxon>
        <taxon>Pseudomonadati</taxon>
        <taxon>Bacteroidota</taxon>
        <taxon>Bacteroidia</taxon>
        <taxon>Bacteroidales</taxon>
        <taxon>Tannerellaceae</taxon>
        <taxon>Parabacteroides</taxon>
    </lineage>
</organism>
<comment type="caution">
    <text evidence="1">The sequence shown here is derived from an EMBL/GenBank/DDBJ whole genome shotgun (WGS) entry which is preliminary data.</text>
</comment>
<name>A0ABR7DWI9_9BACT</name>
<keyword evidence="2" id="KW-1185">Reference proteome</keyword>
<reference evidence="1 2" key="1">
    <citation type="submission" date="2020-08" db="EMBL/GenBank/DDBJ databases">
        <title>Genome public.</title>
        <authorList>
            <person name="Liu C."/>
            <person name="Sun Q."/>
        </authorList>
    </citation>
    <scope>NUCLEOTIDE SEQUENCE [LARGE SCALE GENOMIC DNA]</scope>
    <source>
        <strain evidence="1 2">BX2</strain>
    </source>
</reference>
<proteinExistence type="predicted"/>
<dbReference type="RefSeq" id="WP_186958265.1">
    <property type="nucleotide sequence ID" value="NZ_JACOOI010000002.1"/>
</dbReference>
<evidence type="ECO:0000313" key="1">
    <source>
        <dbReference type="EMBL" id="MBC5641885.1"/>
    </source>
</evidence>
<dbReference type="EMBL" id="JACOOI010000002">
    <property type="protein sequence ID" value="MBC5641885.1"/>
    <property type="molecule type" value="Genomic_DNA"/>
</dbReference>
<dbReference type="Proteomes" id="UP000644010">
    <property type="component" value="Unassembled WGS sequence"/>
</dbReference>
<sequence length="283" mass="33317">MIELNSENIAVVCDSLDLLTNTIKEYSKSIKGREFDKNKLVFIDLIMRNYPNLRAINSLLLDFKNGENTGNFLPIGLLMRCCLEDILQTAYLLIFVNDSDVLECEINIKSAQAIGKNFEGYIKSAPEYWTCSQEEKEKLKEELHKQYFELKEKHSYLFNSTTTKTKKVKDFRRECANPLKYFNDGHGKITEHETVKFYFETLKKHDKEFSYIYLLYKHFCLFEHYSFITRKAPIPNNHLFWHLLISIEYVQRGVLRALVYLAAEEQFLEDIVASKSKLQTLIK</sequence>
<protein>
    <submittedName>
        <fullName evidence="1">Uncharacterized protein</fullName>
    </submittedName>
</protein>
<evidence type="ECO:0000313" key="2">
    <source>
        <dbReference type="Proteomes" id="UP000644010"/>
    </source>
</evidence>
<gene>
    <name evidence="1" type="ORF">H8S77_03130</name>
</gene>